<evidence type="ECO:0000256" key="3">
    <source>
        <dbReference type="ARBA" id="ARBA00022801"/>
    </source>
</evidence>
<dbReference type="GO" id="GO:0004040">
    <property type="term" value="F:amidase activity"/>
    <property type="evidence" value="ECO:0007669"/>
    <property type="project" value="InterPro"/>
</dbReference>
<dbReference type="PANTHER" id="PTHR33308">
    <property type="entry name" value="PEPTIDOGLYCAN HYDROLASE FLGJ"/>
    <property type="match status" value="1"/>
</dbReference>
<dbReference type="PROSITE" id="PS51782">
    <property type="entry name" value="LYSM"/>
    <property type="match status" value="1"/>
</dbReference>
<dbReference type="SMART" id="SM00047">
    <property type="entry name" value="LYZ2"/>
    <property type="match status" value="1"/>
</dbReference>
<dbReference type="InterPro" id="IPR002901">
    <property type="entry name" value="MGlyc_endo_b_GlcNAc-like_dom"/>
</dbReference>
<gene>
    <name evidence="6" type="ORF">ULVI_02745</name>
</gene>
<protein>
    <recommendedName>
        <fullName evidence="4">Peptidoglycan hydrolase</fullName>
    </recommendedName>
</protein>
<dbReference type="OrthoDB" id="977752at2"/>
<dbReference type="Proteomes" id="UP000077013">
    <property type="component" value="Unassembled WGS sequence"/>
</dbReference>
<dbReference type="GO" id="GO:0042742">
    <property type="term" value="P:defense response to bacterium"/>
    <property type="evidence" value="ECO:0007669"/>
    <property type="project" value="UniProtKB-KW"/>
</dbReference>
<dbReference type="STRING" id="1763537.ULVI_02745"/>
<keyword evidence="1" id="KW-0929">Antimicrobial</keyword>
<dbReference type="Gene3D" id="3.10.350.10">
    <property type="entry name" value="LysM domain"/>
    <property type="match status" value="1"/>
</dbReference>
<dbReference type="SMART" id="SM00257">
    <property type="entry name" value="LysM"/>
    <property type="match status" value="1"/>
</dbReference>
<dbReference type="AlphaFoldDB" id="A0A167IIG5"/>
<proteinExistence type="predicted"/>
<sequence>MNVKIGTLLIILLLCFTGCKSKKGATGYKKVPRSERIKRPVKIAGTKNTAPDKVEESPTVVVVPATNASYDEVVAAYISNYGTIAKEEMEQYGIPASITIAQGILESGAGRGELTRKAKNHFGIKCHKGWTGGRVYHDDDASQECFRKYDDPKHSYRDHSLFLSGRSRYADLFTFKKDDYKSWAKGLRKAGYATDPKYPDKLISIIERYNLALLDDAVLNKTGKGMLPVASHTSTERHSSSTYTVIKGDTLYSISKRYGLSVDRLKQLNGLTSNEISIGQKLITSQN</sequence>
<keyword evidence="7" id="KW-1185">Reference proteome</keyword>
<evidence type="ECO:0000313" key="6">
    <source>
        <dbReference type="EMBL" id="OAB79683.1"/>
    </source>
</evidence>
<dbReference type="RefSeq" id="WP_068589503.1">
    <property type="nucleotide sequence ID" value="NZ_LRXL01000026.1"/>
</dbReference>
<accession>A0A167IIG5</accession>
<dbReference type="Gene3D" id="1.10.530.10">
    <property type="match status" value="1"/>
</dbReference>
<evidence type="ECO:0000313" key="7">
    <source>
        <dbReference type="Proteomes" id="UP000077013"/>
    </source>
</evidence>
<organism evidence="6 7">
    <name type="scientific">Cochleicola gelatinilyticus</name>
    <dbReference type="NCBI Taxonomy" id="1763537"/>
    <lineage>
        <taxon>Bacteria</taxon>
        <taxon>Pseudomonadati</taxon>
        <taxon>Bacteroidota</taxon>
        <taxon>Flavobacteriia</taxon>
        <taxon>Flavobacteriales</taxon>
        <taxon>Flavobacteriaceae</taxon>
        <taxon>Cochleicola</taxon>
    </lineage>
</organism>
<dbReference type="CDD" id="cd00118">
    <property type="entry name" value="LysM"/>
    <property type="match status" value="1"/>
</dbReference>
<dbReference type="SUPFAM" id="SSF54106">
    <property type="entry name" value="LysM domain"/>
    <property type="match status" value="1"/>
</dbReference>
<keyword evidence="3" id="KW-0378">Hydrolase</keyword>
<evidence type="ECO:0000256" key="2">
    <source>
        <dbReference type="ARBA" id="ARBA00022638"/>
    </source>
</evidence>
<keyword evidence="2" id="KW-0081">Bacteriolytic enzyme</keyword>
<evidence type="ECO:0000256" key="1">
    <source>
        <dbReference type="ARBA" id="ARBA00022529"/>
    </source>
</evidence>
<dbReference type="EMBL" id="LRXL01000026">
    <property type="protein sequence ID" value="OAB79683.1"/>
    <property type="molecule type" value="Genomic_DNA"/>
</dbReference>
<comment type="caution">
    <text evidence="6">The sequence shown here is derived from an EMBL/GenBank/DDBJ whole genome shotgun (WGS) entry which is preliminary data.</text>
</comment>
<name>A0A167IIG5_9FLAO</name>
<dbReference type="Pfam" id="PF01832">
    <property type="entry name" value="Glucosaminidase"/>
    <property type="match status" value="1"/>
</dbReference>
<dbReference type="InterPro" id="IPR051056">
    <property type="entry name" value="Glycosyl_Hydrolase_73"/>
</dbReference>
<dbReference type="PANTHER" id="PTHR33308:SF9">
    <property type="entry name" value="PEPTIDOGLYCAN HYDROLASE FLGJ"/>
    <property type="match status" value="1"/>
</dbReference>
<feature type="domain" description="LysM" evidence="5">
    <location>
        <begin position="241"/>
        <end position="284"/>
    </location>
</feature>
<evidence type="ECO:0000259" key="5">
    <source>
        <dbReference type="PROSITE" id="PS51782"/>
    </source>
</evidence>
<dbReference type="GO" id="GO:0031640">
    <property type="term" value="P:killing of cells of another organism"/>
    <property type="evidence" value="ECO:0007669"/>
    <property type="project" value="UniProtKB-KW"/>
</dbReference>
<dbReference type="InterPro" id="IPR018392">
    <property type="entry name" value="LysM"/>
</dbReference>
<reference evidence="6 7" key="1">
    <citation type="submission" date="2016-02" db="EMBL/GenBank/DDBJ databases">
        <title>Ulvibacter sp. LPB0005, isolated from Thais luteostoma.</title>
        <authorList>
            <person name="Shin S.-K."/>
            <person name="Yi H."/>
        </authorList>
    </citation>
    <scope>NUCLEOTIDE SEQUENCE [LARGE SCALE GENOMIC DNA]</scope>
    <source>
        <strain evidence="6 7">LPB0005</strain>
    </source>
</reference>
<dbReference type="Pfam" id="PF01476">
    <property type="entry name" value="LysM"/>
    <property type="match status" value="1"/>
</dbReference>
<dbReference type="InterPro" id="IPR036779">
    <property type="entry name" value="LysM_dom_sf"/>
</dbReference>
<evidence type="ECO:0000256" key="4">
    <source>
        <dbReference type="ARBA" id="ARBA00032108"/>
    </source>
</evidence>